<comment type="function">
    <text evidence="9">Phosphorylates Ins(1,3,4,5,6)P5 at position 2 to form Ins(1,2,3,4,5,6)P6 (InsP6 or phytate).</text>
</comment>
<dbReference type="Pfam" id="PF06090">
    <property type="entry name" value="Ins_P5_2-kin"/>
    <property type="match status" value="2"/>
</dbReference>
<evidence type="ECO:0000256" key="3">
    <source>
        <dbReference type="ARBA" id="ARBA00012023"/>
    </source>
</evidence>
<evidence type="ECO:0000256" key="8">
    <source>
        <dbReference type="ARBA" id="ARBA00022840"/>
    </source>
</evidence>
<sequence>KHLAYEICRHREASLEPVPASTLMLELTAGVKLTYLAEGAANIVYNISSDPYPSAAPARAPDISGTKPRTGLGQAQAAYPGKLLRLRKKIDSGTPYLEITRRFNSQVRSLFQDEELVSQELVRLPDGLTTACNERLRDDEAQDRRPMKRRGVYLCTDEPFGLLIKDMTASPGSGATLWEFKPKWLVQSPSAPPDSRRCRTCALREKRQFTTSRGATMDKTAEQLQGKRSFCPLDLVSNRLEDIMSAVSVIIDSPDDARRIAAFIYQNPTLLKLRDKQHQMNAVGLEGIHASPEERAISMTLRDCTMFVKVPQKHNEPLELRLGDLDFKSEDGGKLQYWQDTETELIEEGWYLGVHRSQDKNTECALGR</sequence>
<comment type="caution">
    <text evidence="10">The sequence shown here is derived from an EMBL/GenBank/DDBJ whole genome shotgun (WGS) entry which is preliminary data.</text>
</comment>
<feature type="non-terminal residue" evidence="10">
    <location>
        <position position="1"/>
    </location>
</feature>
<evidence type="ECO:0000256" key="4">
    <source>
        <dbReference type="ARBA" id="ARBA00014846"/>
    </source>
</evidence>
<keyword evidence="7 9" id="KW-0418">Kinase</keyword>
<evidence type="ECO:0000256" key="5">
    <source>
        <dbReference type="ARBA" id="ARBA00022679"/>
    </source>
</evidence>
<keyword evidence="11" id="KW-1185">Reference proteome</keyword>
<keyword evidence="5 9" id="KW-0808">Transferase</keyword>
<dbReference type="GO" id="GO:0035299">
    <property type="term" value="F:inositol-1,3,4,5,6-pentakisphosphate 2-kinase activity"/>
    <property type="evidence" value="ECO:0007669"/>
    <property type="project" value="UniProtKB-EC"/>
</dbReference>
<dbReference type="PANTHER" id="PTHR14456:SF2">
    <property type="entry name" value="INOSITOL-PENTAKISPHOSPHATE 2-KINASE"/>
    <property type="match status" value="1"/>
</dbReference>
<comment type="catalytic activity">
    <reaction evidence="9">
        <text>1D-myo-inositol 1,3,4,5,6-pentakisphosphate + ATP = 1D-myo-inositol hexakisphosphate + ADP + H(+)</text>
        <dbReference type="Rhea" id="RHEA:20313"/>
        <dbReference type="ChEBI" id="CHEBI:15378"/>
        <dbReference type="ChEBI" id="CHEBI:30616"/>
        <dbReference type="ChEBI" id="CHEBI:57733"/>
        <dbReference type="ChEBI" id="CHEBI:58130"/>
        <dbReference type="ChEBI" id="CHEBI:456216"/>
        <dbReference type="EC" id="2.7.1.158"/>
    </reaction>
</comment>
<evidence type="ECO:0000256" key="7">
    <source>
        <dbReference type="ARBA" id="ARBA00022777"/>
    </source>
</evidence>
<dbReference type="EMBL" id="ACYE01000519">
    <property type="protein sequence ID" value="EFE37191.1"/>
    <property type="molecule type" value="Genomic_DNA"/>
</dbReference>
<evidence type="ECO:0000256" key="6">
    <source>
        <dbReference type="ARBA" id="ARBA00022741"/>
    </source>
</evidence>
<dbReference type="InterPro" id="IPR009286">
    <property type="entry name" value="Ins_P5_2-kin"/>
</dbReference>
<evidence type="ECO:0000313" key="11">
    <source>
        <dbReference type="Proteomes" id="UP000008383"/>
    </source>
</evidence>
<dbReference type="OrthoDB" id="272370at2759"/>
<dbReference type="KEGG" id="tve:TRV_08153"/>
<dbReference type="AlphaFoldDB" id="D4DLS9"/>
<evidence type="ECO:0000256" key="1">
    <source>
        <dbReference type="ARBA" id="ARBA00003979"/>
    </source>
</evidence>
<name>D4DLS9_TRIVH</name>
<dbReference type="GO" id="GO:0005634">
    <property type="term" value="C:nucleus"/>
    <property type="evidence" value="ECO:0007669"/>
    <property type="project" value="TreeGrafter"/>
</dbReference>
<organism evidence="10 11">
    <name type="scientific">Trichophyton verrucosum (strain HKI 0517)</name>
    <dbReference type="NCBI Taxonomy" id="663202"/>
    <lineage>
        <taxon>Eukaryota</taxon>
        <taxon>Fungi</taxon>
        <taxon>Dikarya</taxon>
        <taxon>Ascomycota</taxon>
        <taxon>Pezizomycotina</taxon>
        <taxon>Eurotiomycetes</taxon>
        <taxon>Eurotiomycetidae</taxon>
        <taxon>Onygenales</taxon>
        <taxon>Arthrodermataceae</taxon>
        <taxon>Trichophyton</taxon>
    </lineage>
</organism>
<evidence type="ECO:0000256" key="2">
    <source>
        <dbReference type="ARBA" id="ARBA00008305"/>
    </source>
</evidence>
<evidence type="ECO:0000256" key="9">
    <source>
        <dbReference type="RuleBase" id="RU364126"/>
    </source>
</evidence>
<dbReference type="Proteomes" id="UP000008383">
    <property type="component" value="Unassembled WGS sequence"/>
</dbReference>
<dbReference type="PANTHER" id="PTHR14456">
    <property type="entry name" value="INOSITOL POLYPHOSPHATE KINASE 1"/>
    <property type="match status" value="1"/>
</dbReference>
<dbReference type="EC" id="2.7.1.158" evidence="3 9"/>
<reference evidence="11" key="1">
    <citation type="journal article" date="2011" name="Genome Biol.">
        <title>Comparative and functional genomics provide insights into the pathogenicity of dermatophytic fungi.</title>
        <authorList>
            <person name="Burmester A."/>
            <person name="Shelest E."/>
            <person name="Gloeckner G."/>
            <person name="Heddergott C."/>
            <person name="Schindler S."/>
            <person name="Staib P."/>
            <person name="Heidel A."/>
            <person name="Felder M."/>
            <person name="Petzold A."/>
            <person name="Szafranski K."/>
            <person name="Feuermann M."/>
            <person name="Pedruzzi I."/>
            <person name="Priebe S."/>
            <person name="Groth M."/>
            <person name="Winkler R."/>
            <person name="Li W."/>
            <person name="Kniemeyer O."/>
            <person name="Schroeckh V."/>
            <person name="Hertweck C."/>
            <person name="Hube B."/>
            <person name="White T.C."/>
            <person name="Platzer M."/>
            <person name="Guthke R."/>
            <person name="Heitman J."/>
            <person name="Woestemeyer J."/>
            <person name="Zipfel P.F."/>
            <person name="Monod M."/>
            <person name="Brakhage A.A."/>
        </authorList>
    </citation>
    <scope>NUCLEOTIDE SEQUENCE [LARGE SCALE GENOMIC DNA]</scope>
    <source>
        <strain evidence="11">HKI 0517</strain>
    </source>
</reference>
<dbReference type="HOGENOM" id="CLU_031304_0_0_1"/>
<dbReference type="GO" id="GO:0032958">
    <property type="term" value="P:inositol phosphate biosynthetic process"/>
    <property type="evidence" value="ECO:0007669"/>
    <property type="project" value="TreeGrafter"/>
</dbReference>
<dbReference type="RefSeq" id="XP_003017836.1">
    <property type="nucleotide sequence ID" value="XM_003017790.1"/>
</dbReference>
<dbReference type="GeneID" id="9583734"/>
<proteinExistence type="inferred from homology"/>
<dbReference type="GO" id="GO:0005524">
    <property type="term" value="F:ATP binding"/>
    <property type="evidence" value="ECO:0007669"/>
    <property type="project" value="UniProtKB-KW"/>
</dbReference>
<comment type="domain">
    <text evidence="9">The EXKPK motif is conserved in inositol-pentakisphosphate 2-kinases of both family 1 and 2.</text>
</comment>
<comment type="function">
    <text evidence="1">Has kinase activity and phosphorylates inositol-1,3,4,5,6-pentakisphosphate (Ins(1,3,4,5,6)P5) to produce 1,2,3,4,5,6-hexakisphosphate (InsP6), also known as phytate.</text>
</comment>
<protein>
    <recommendedName>
        <fullName evidence="4 9">Inositol-pentakisphosphate 2-kinase</fullName>
        <ecNumber evidence="3 9">2.7.1.158</ecNumber>
    </recommendedName>
</protein>
<comment type="similarity">
    <text evidence="2">Belongs to the IPK1 type 1 family.</text>
</comment>
<gene>
    <name evidence="10" type="ORF">TRV_08153</name>
</gene>
<accession>D4DLS9</accession>
<evidence type="ECO:0000313" key="10">
    <source>
        <dbReference type="EMBL" id="EFE37191.1"/>
    </source>
</evidence>
<keyword evidence="8 9" id="KW-0067">ATP-binding</keyword>
<keyword evidence="6 9" id="KW-0547">Nucleotide-binding</keyword>